<evidence type="ECO:0000313" key="1">
    <source>
        <dbReference type="EMBL" id="MDX7147569.1"/>
    </source>
</evidence>
<evidence type="ECO:0000313" key="2">
    <source>
        <dbReference type="Proteomes" id="UP001271725"/>
    </source>
</evidence>
<proteinExistence type="predicted"/>
<dbReference type="EMBL" id="JAXABJ010000003">
    <property type="protein sequence ID" value="MDX7147569.1"/>
    <property type="molecule type" value="Genomic_DNA"/>
</dbReference>
<dbReference type="InterPro" id="IPR009363">
    <property type="entry name" value="Phage_Mu_Gp16"/>
</dbReference>
<dbReference type="Pfam" id="PF06252">
    <property type="entry name" value="GemA"/>
    <property type="match status" value="1"/>
</dbReference>
<sequence length="182" mass="20891">MRANTIKLIHVARRSLGLDDETYRAMLGSIIPGKISCRDMSQSELQKVLKAMEEKGFKVKPTKKPRRMSSPSDTSLKIRAVWRTMHSDGFVRDGSDAGLDRFVKRHTNQINGGQGVASVEWLRGDMEVNFLESLKQWHIRAMKKSLTEHGLRLPMNPRTGDEVRDYDTICWAYSEAVKRWTK</sequence>
<dbReference type="GeneID" id="86975079"/>
<organism evidence="1 2">
    <name type="scientific">Citrobacter portucalensis</name>
    <dbReference type="NCBI Taxonomy" id="1639133"/>
    <lineage>
        <taxon>Bacteria</taxon>
        <taxon>Pseudomonadati</taxon>
        <taxon>Pseudomonadota</taxon>
        <taxon>Gammaproteobacteria</taxon>
        <taxon>Enterobacterales</taxon>
        <taxon>Enterobacteriaceae</taxon>
        <taxon>Citrobacter</taxon>
        <taxon>Citrobacter freundii complex</taxon>
    </lineage>
</organism>
<reference evidence="1" key="1">
    <citation type="submission" date="2023-11" db="EMBL/GenBank/DDBJ databases">
        <title>Detection of rare carbapenemases in Enterobacterales - comparison of two colorimetric and two CIM-based carbapenemase assays.</title>
        <authorList>
            <person name="Schaffarczyk L."/>
            <person name="Noster J."/>
            <person name="Stelzer Y."/>
            <person name="Sattler J."/>
            <person name="Gatermann S."/>
            <person name="Hamprecht A."/>
        </authorList>
    </citation>
    <scope>NUCLEOTIDE SEQUENCE</scope>
    <source>
        <strain evidence="1">CIM-Carb-133</strain>
    </source>
</reference>
<name>A0AAW9ELS4_9ENTR</name>
<dbReference type="Proteomes" id="UP001271725">
    <property type="component" value="Unassembled WGS sequence"/>
</dbReference>
<dbReference type="AlphaFoldDB" id="A0AAW9ELS4"/>
<dbReference type="RefSeq" id="WP_046275144.1">
    <property type="nucleotide sequence ID" value="NZ_AP022378.1"/>
</dbReference>
<gene>
    <name evidence="1" type="ORF">SJ265_07215</name>
</gene>
<protein>
    <submittedName>
        <fullName evidence="1">Regulatory protein GemA</fullName>
    </submittedName>
</protein>
<accession>A0AAW9ELS4</accession>
<comment type="caution">
    <text evidence="1">The sequence shown here is derived from an EMBL/GenBank/DDBJ whole genome shotgun (WGS) entry which is preliminary data.</text>
</comment>